<organism evidence="2 3">
    <name type="scientific">Terrisporobacter hibernicus</name>
    <dbReference type="NCBI Taxonomy" id="2813371"/>
    <lineage>
        <taxon>Bacteria</taxon>
        <taxon>Bacillati</taxon>
        <taxon>Bacillota</taxon>
        <taxon>Clostridia</taxon>
        <taxon>Peptostreptococcales</taxon>
        <taxon>Peptostreptococcaceae</taxon>
        <taxon>Terrisporobacter</taxon>
    </lineage>
</organism>
<protein>
    <submittedName>
        <fullName evidence="2">Uncharacterized protein</fullName>
    </submittedName>
</protein>
<accession>A0AAX2ZCU9</accession>
<name>A0AAX2ZCU9_9FIRM</name>
<feature type="transmembrane region" description="Helical" evidence="1">
    <location>
        <begin position="40"/>
        <end position="61"/>
    </location>
</feature>
<reference evidence="2 3" key="1">
    <citation type="journal article" date="2023" name="Int. J. Syst. Evol. Microbiol.">
        <title>Terrisporobacter hibernicus sp. nov., isolated from bovine faeces in Northern Ireland.</title>
        <authorList>
            <person name="Mitchell M."/>
            <person name="Nguyen S.V."/>
            <person name="Connor M."/>
            <person name="Fairley D.J."/>
            <person name="Donoghue O."/>
            <person name="Marshall H."/>
            <person name="Koolman L."/>
            <person name="McMullan G."/>
            <person name="Schaffer K.E."/>
            <person name="McGrath J.W."/>
            <person name="Fanning S."/>
        </authorList>
    </citation>
    <scope>NUCLEOTIDE SEQUENCE [LARGE SCALE GENOMIC DNA]</scope>
    <source>
        <strain evidence="2 3">MCA3</strain>
    </source>
</reference>
<dbReference type="EMBL" id="CP081135">
    <property type="protein sequence ID" value="UEL47109.1"/>
    <property type="molecule type" value="Genomic_DNA"/>
</dbReference>
<keyword evidence="1" id="KW-1133">Transmembrane helix</keyword>
<proteinExistence type="predicted"/>
<keyword evidence="1" id="KW-0812">Transmembrane</keyword>
<evidence type="ECO:0000256" key="1">
    <source>
        <dbReference type="SAM" id="Phobius"/>
    </source>
</evidence>
<dbReference type="AlphaFoldDB" id="A0AAX2ZCU9"/>
<dbReference type="Proteomes" id="UP001198983">
    <property type="component" value="Chromosome"/>
</dbReference>
<gene>
    <name evidence="2" type="ORF">JW646_15960</name>
</gene>
<dbReference type="KEGG" id="tem:JW646_15960"/>
<keyword evidence="1" id="KW-0472">Membrane</keyword>
<evidence type="ECO:0000313" key="2">
    <source>
        <dbReference type="EMBL" id="UEL47109.1"/>
    </source>
</evidence>
<evidence type="ECO:0000313" key="3">
    <source>
        <dbReference type="Proteomes" id="UP001198983"/>
    </source>
</evidence>
<dbReference type="RefSeq" id="WP_148556460.1">
    <property type="nucleotide sequence ID" value="NZ_CP081135.1"/>
</dbReference>
<feature type="transmembrane region" description="Helical" evidence="1">
    <location>
        <begin position="7"/>
        <end position="28"/>
    </location>
</feature>
<sequence>MKNKKYYIVVSLVLVGLSAIMFLIHYLVFGQAVNTAYYSLMNLCFIPVNSLVVTLILERLIDYKAKQERMEKLSMLIGLFFTEVGYKLMRLIIKADKGGKNSITSFNNLDDVKNQVEKHNYTIDMEDIDLDEIKDVLLENSNLLVNLISNENITEHEIFTDLLMSVIHLRDEIIFYKNDKNNQLDISHLEKDILRVYKNIAMQWVDYLKYLNKSYPFLYNNAIRLNPFRFSQVKKIY</sequence>
<keyword evidence="3" id="KW-1185">Reference proteome</keyword>